<sequence length="170" mass="19486">MQQKEGEDPSLLLALFNYHTFLSMFLGSGWYTGFCGFLILQEEEERMNLYFSGKEVLLKLNAIKGLESRKHEGLWSCRTSLSSISQHILVFIDDENMQLVDDKKMRHQVKRPRCTMADSCSTMSQSVPSSSKSPPELSDEMLDRVAKRVVTAILKQQKKHQQPPHTHGKK</sequence>
<evidence type="ECO:0000313" key="1">
    <source>
        <dbReference type="EMBL" id="KAI3718961.1"/>
    </source>
</evidence>
<protein>
    <submittedName>
        <fullName evidence="1">Uncharacterized protein</fullName>
    </submittedName>
</protein>
<gene>
    <name evidence="1" type="ORF">L6452_19846</name>
</gene>
<accession>A0ACB9BB28</accession>
<name>A0ACB9BB28_ARCLA</name>
<evidence type="ECO:0000313" key="2">
    <source>
        <dbReference type="Proteomes" id="UP001055879"/>
    </source>
</evidence>
<reference evidence="1 2" key="2">
    <citation type="journal article" date="2022" name="Mol. Ecol. Resour.">
        <title>The genomes of chicory, endive, great burdock and yacon provide insights into Asteraceae paleo-polyploidization history and plant inulin production.</title>
        <authorList>
            <person name="Fan W."/>
            <person name="Wang S."/>
            <person name="Wang H."/>
            <person name="Wang A."/>
            <person name="Jiang F."/>
            <person name="Liu H."/>
            <person name="Zhao H."/>
            <person name="Xu D."/>
            <person name="Zhang Y."/>
        </authorList>
    </citation>
    <scope>NUCLEOTIDE SEQUENCE [LARGE SCALE GENOMIC DNA]</scope>
    <source>
        <strain evidence="2">cv. Niubang</strain>
    </source>
</reference>
<dbReference type="Proteomes" id="UP001055879">
    <property type="component" value="Linkage Group LG06"/>
</dbReference>
<organism evidence="1 2">
    <name type="scientific">Arctium lappa</name>
    <name type="common">Greater burdock</name>
    <name type="synonym">Lappa major</name>
    <dbReference type="NCBI Taxonomy" id="4217"/>
    <lineage>
        <taxon>Eukaryota</taxon>
        <taxon>Viridiplantae</taxon>
        <taxon>Streptophyta</taxon>
        <taxon>Embryophyta</taxon>
        <taxon>Tracheophyta</taxon>
        <taxon>Spermatophyta</taxon>
        <taxon>Magnoliopsida</taxon>
        <taxon>eudicotyledons</taxon>
        <taxon>Gunneridae</taxon>
        <taxon>Pentapetalae</taxon>
        <taxon>asterids</taxon>
        <taxon>campanulids</taxon>
        <taxon>Asterales</taxon>
        <taxon>Asteraceae</taxon>
        <taxon>Carduoideae</taxon>
        <taxon>Cardueae</taxon>
        <taxon>Arctiinae</taxon>
        <taxon>Arctium</taxon>
    </lineage>
</organism>
<reference evidence="2" key="1">
    <citation type="journal article" date="2022" name="Mol. Ecol. Resour.">
        <title>The genomes of chicory, endive, great burdock and yacon provide insights into Asteraceae palaeo-polyploidization history and plant inulin production.</title>
        <authorList>
            <person name="Fan W."/>
            <person name="Wang S."/>
            <person name="Wang H."/>
            <person name="Wang A."/>
            <person name="Jiang F."/>
            <person name="Liu H."/>
            <person name="Zhao H."/>
            <person name="Xu D."/>
            <person name="Zhang Y."/>
        </authorList>
    </citation>
    <scope>NUCLEOTIDE SEQUENCE [LARGE SCALE GENOMIC DNA]</scope>
    <source>
        <strain evidence="2">cv. Niubang</strain>
    </source>
</reference>
<keyword evidence="2" id="KW-1185">Reference proteome</keyword>
<proteinExistence type="predicted"/>
<dbReference type="EMBL" id="CM042052">
    <property type="protein sequence ID" value="KAI3718961.1"/>
    <property type="molecule type" value="Genomic_DNA"/>
</dbReference>
<comment type="caution">
    <text evidence="1">The sequence shown here is derived from an EMBL/GenBank/DDBJ whole genome shotgun (WGS) entry which is preliminary data.</text>
</comment>